<comment type="similarity">
    <text evidence="1">Belongs to the MTD family.</text>
</comment>
<dbReference type="GO" id="GO:0008901">
    <property type="term" value="F:ferredoxin hydrogenase activity"/>
    <property type="evidence" value="ECO:0007669"/>
    <property type="project" value="InterPro"/>
</dbReference>
<dbReference type="SUPFAM" id="SSF102324">
    <property type="entry name" value="F420-dependent methylenetetrahydromethanopterin dehydrogenase (MTD)"/>
    <property type="match status" value="1"/>
</dbReference>
<feature type="region of interest" description="Disordered" evidence="7">
    <location>
        <begin position="242"/>
        <end position="269"/>
    </location>
</feature>
<dbReference type="Proteomes" id="UP000195137">
    <property type="component" value="Unassembled WGS sequence"/>
</dbReference>
<accession>A0A1Y3GBB2</accession>
<dbReference type="Gene3D" id="6.10.140.120">
    <property type="match status" value="1"/>
</dbReference>
<evidence type="ECO:0000256" key="7">
    <source>
        <dbReference type="SAM" id="MobiDB-lite"/>
    </source>
</evidence>
<dbReference type="EMBL" id="MRZU01000003">
    <property type="protein sequence ID" value="OUJ18718.1"/>
    <property type="molecule type" value="Genomic_DNA"/>
</dbReference>
<dbReference type="AlphaFoldDB" id="A0A1Y3GBB2"/>
<name>A0A1Y3GBB2_9EURY</name>
<evidence type="ECO:0000256" key="5">
    <source>
        <dbReference type="ARBA" id="ARBA00023002"/>
    </source>
</evidence>
<dbReference type="GO" id="GO:0015948">
    <property type="term" value="P:methanogenesis"/>
    <property type="evidence" value="ECO:0007669"/>
    <property type="project" value="InterPro"/>
</dbReference>
<evidence type="ECO:0000313" key="8">
    <source>
        <dbReference type="EMBL" id="OUJ18718.1"/>
    </source>
</evidence>
<comment type="caution">
    <text evidence="8">The sequence shown here is derived from an EMBL/GenBank/DDBJ whole genome shotgun (WGS) entry which is preliminary data.</text>
</comment>
<dbReference type="Gene3D" id="3.40.50.10830">
    <property type="entry name" value="F420-dependent methylenetetrahydromethanopterin dehydrogenase (MTD)"/>
    <property type="match status" value="1"/>
</dbReference>
<dbReference type="EC" id="1.5.98.1" evidence="2"/>
<reference evidence="8 9" key="1">
    <citation type="submission" date="2016-12" db="EMBL/GenBank/DDBJ databases">
        <title>Discovery of methanogenic haloarchaea.</title>
        <authorList>
            <person name="Sorokin D.Y."/>
            <person name="Makarova K.S."/>
            <person name="Abbas B."/>
            <person name="Ferrer M."/>
            <person name="Golyshin P.N."/>
        </authorList>
    </citation>
    <scope>NUCLEOTIDE SEQUENCE [LARGE SCALE GENOMIC DNA]</scope>
    <source>
        <strain evidence="8">AMET1</strain>
    </source>
</reference>
<protein>
    <recommendedName>
        <fullName evidence="3">F420-dependent methylenetetrahydromethanopterin dehydrogenase</fullName>
        <ecNumber evidence="2">1.5.98.1</ecNumber>
    </recommendedName>
    <alternativeName>
        <fullName evidence="6">Coenzyme F420-dependent N5,N10-methylenetetrahydromethanopterin dehydrogenase</fullName>
    </alternativeName>
</protein>
<evidence type="ECO:0000256" key="4">
    <source>
        <dbReference type="ARBA" id="ARBA00022563"/>
    </source>
</evidence>
<evidence type="ECO:0000256" key="2">
    <source>
        <dbReference type="ARBA" id="ARBA00012904"/>
    </source>
</evidence>
<evidence type="ECO:0000256" key="3">
    <source>
        <dbReference type="ARBA" id="ARBA00014062"/>
    </source>
</evidence>
<dbReference type="NCBIfam" id="NF002162">
    <property type="entry name" value="PRK00994.1"/>
    <property type="match status" value="1"/>
</dbReference>
<dbReference type="InterPro" id="IPR036080">
    <property type="entry name" value="MTD_sf"/>
</dbReference>
<proteinExistence type="inferred from homology"/>
<evidence type="ECO:0000313" key="9">
    <source>
        <dbReference type="Proteomes" id="UP000195137"/>
    </source>
</evidence>
<dbReference type="RefSeq" id="WP_086636785.1">
    <property type="nucleotide sequence ID" value="NZ_MRZU01000003.1"/>
</dbReference>
<dbReference type="InterPro" id="IPR002844">
    <property type="entry name" value="MTD"/>
</dbReference>
<dbReference type="OrthoDB" id="49844at2157"/>
<keyword evidence="9" id="KW-1185">Reference proteome</keyword>
<evidence type="ECO:0000256" key="6">
    <source>
        <dbReference type="ARBA" id="ARBA00031410"/>
    </source>
</evidence>
<keyword evidence="4" id="KW-0554">One-carbon metabolism</keyword>
<organism evidence="8 9">
    <name type="scientific">Methanonatronarchaeum thermophilum</name>
    <dbReference type="NCBI Taxonomy" id="1927129"/>
    <lineage>
        <taxon>Archaea</taxon>
        <taxon>Methanobacteriati</taxon>
        <taxon>Methanobacteriota</taxon>
        <taxon>Methanonatronarchaeia</taxon>
        <taxon>Methanonatronarchaeales</taxon>
        <taxon>Methanonatronarchaeaceae</taxon>
        <taxon>Methanonatronarchaeum</taxon>
    </lineage>
</organism>
<evidence type="ECO:0000256" key="1">
    <source>
        <dbReference type="ARBA" id="ARBA00007842"/>
    </source>
</evidence>
<sequence length="269" mass="29775">MLVGIGKFGFIGSSFVDALFDERADREDVDVRVVGSGSKMGVDDCMSVMKCLLEFDLDCLILVSPNPSMPGPAKARELAVESGLPCIVVSDYFGVGSKGDVEDSGLGYIYVKGDPLIGARREFLDFVEMADFNSNVLKVLSLCGSFRKLQLEIDRFVGSDLDDPYLPRCVITPEKAVEDEFSNPYAESKAIAALEIANRVAEINHKVCFKINDRERYVRLASSSHEMLKKAAVLAEEAREIEKKNDSVRRTPHKKDGGCLEKKRLHEDI</sequence>
<dbReference type="GO" id="GO:0006730">
    <property type="term" value="P:one-carbon metabolic process"/>
    <property type="evidence" value="ECO:0007669"/>
    <property type="project" value="UniProtKB-KW"/>
</dbReference>
<dbReference type="Pfam" id="PF01993">
    <property type="entry name" value="MTD"/>
    <property type="match status" value="1"/>
</dbReference>
<dbReference type="GO" id="GO:0030268">
    <property type="term" value="F:methylenetetrahydromethanopterin dehydrogenase activity"/>
    <property type="evidence" value="ECO:0007669"/>
    <property type="project" value="UniProtKB-EC"/>
</dbReference>
<keyword evidence="5" id="KW-0560">Oxidoreductase</keyword>
<gene>
    <name evidence="8" type="ORF">AMET1_0368</name>
</gene>